<keyword evidence="2" id="KW-0479">Metal-binding</keyword>
<gene>
    <name evidence="3" type="ORF">FZ041_13120</name>
</gene>
<comment type="function">
    <text evidence="2">Catalyzes the condensation of isopentenyl diphosphate (IPP) with allylic pyrophosphates generating different type of terpenoids.</text>
</comment>
<dbReference type="InterPro" id="IPR036424">
    <property type="entry name" value="UPP_synth-like_sf"/>
</dbReference>
<evidence type="ECO:0000313" key="4">
    <source>
        <dbReference type="Proteomes" id="UP000322783"/>
    </source>
</evidence>
<dbReference type="CDD" id="cd00475">
    <property type="entry name" value="Cis_IPPS"/>
    <property type="match status" value="1"/>
</dbReference>
<dbReference type="RefSeq" id="WP_149189887.1">
    <property type="nucleotide sequence ID" value="NZ_VTOZ01000036.1"/>
</dbReference>
<organism evidence="3 4">
    <name type="scientific">Selenomonas caprae</name>
    <dbReference type="NCBI Taxonomy" id="2606905"/>
    <lineage>
        <taxon>Bacteria</taxon>
        <taxon>Bacillati</taxon>
        <taxon>Bacillota</taxon>
        <taxon>Negativicutes</taxon>
        <taxon>Selenomonadales</taxon>
        <taxon>Selenomonadaceae</taxon>
        <taxon>Selenomonas</taxon>
    </lineage>
</organism>
<comment type="subunit">
    <text evidence="2">Homodimer.</text>
</comment>
<feature type="binding site" evidence="2">
    <location>
        <begin position="220"/>
        <end position="222"/>
    </location>
    <ligand>
        <name>substrate</name>
    </ligand>
</feature>
<dbReference type="GO" id="GO:0000287">
    <property type="term" value="F:magnesium ion binding"/>
    <property type="evidence" value="ECO:0007669"/>
    <property type="project" value="UniProtKB-UniRule"/>
</dbReference>
<dbReference type="GO" id="GO:0016094">
    <property type="term" value="P:polyprenol biosynthetic process"/>
    <property type="evidence" value="ECO:0007669"/>
    <property type="project" value="TreeGrafter"/>
</dbReference>
<dbReference type="PANTHER" id="PTHR10291:SF0">
    <property type="entry name" value="DEHYDRODOLICHYL DIPHOSPHATE SYNTHASE 2"/>
    <property type="match status" value="1"/>
</dbReference>
<comment type="cofactor">
    <cofactor evidence="2">
        <name>Mg(2+)</name>
        <dbReference type="ChEBI" id="CHEBI:18420"/>
    </cofactor>
    <text evidence="2">Binds 2 magnesium ions per subunit.</text>
</comment>
<feature type="binding site" evidence="2">
    <location>
        <position position="233"/>
    </location>
    <ligand>
        <name>Mg(2+)</name>
        <dbReference type="ChEBI" id="CHEBI:18420"/>
    </ligand>
</feature>
<dbReference type="InterPro" id="IPR018520">
    <property type="entry name" value="UPP_synth-like_CS"/>
</dbReference>
<feature type="binding site" evidence="2">
    <location>
        <position position="95"/>
    </location>
    <ligand>
        <name>substrate</name>
    </ligand>
</feature>
<proteinExistence type="inferred from homology"/>
<dbReference type="PANTHER" id="PTHR10291">
    <property type="entry name" value="DEHYDRODOLICHYL DIPHOSPHATE SYNTHASE FAMILY MEMBER"/>
    <property type="match status" value="1"/>
</dbReference>
<dbReference type="SUPFAM" id="SSF64005">
    <property type="entry name" value="Undecaprenyl diphosphate synthase"/>
    <property type="match status" value="1"/>
</dbReference>
<dbReference type="Pfam" id="PF01255">
    <property type="entry name" value="Prenyltransf"/>
    <property type="match status" value="1"/>
</dbReference>
<evidence type="ECO:0000256" key="2">
    <source>
        <dbReference type="HAMAP-Rule" id="MF_01139"/>
    </source>
</evidence>
<evidence type="ECO:0000313" key="3">
    <source>
        <dbReference type="EMBL" id="TYZ26947.1"/>
    </source>
</evidence>
<sequence>MIKKILGKIGRAVVTTDDFTIPAHDSPLFAEINWKKLPRHVAIIMDGNGRWAQGQGAMRTVGHTAGVKTLKNILKTAIGLKLDALTVYAFSTENWKRPHTEVEFLMNLFSEYLKKELQEMHEDNVRIHFIGRIEGLPASLQKQMREAEELMQDNTGVKFNVAVNYGGQDELVRSVQSIVRRVQAGELAAEQIDETVIESALDTQGNLPVDLVIRTSGDQRLSNFLLWQAAYAEFWFTDTNWPDFTPECFVEAMVDYAGRDRRFGGLTKPEEK</sequence>
<feature type="binding site" evidence="2">
    <location>
        <position position="97"/>
    </location>
    <ligand>
        <name>substrate</name>
    </ligand>
</feature>
<comment type="caution">
    <text evidence="3">The sequence shown here is derived from an EMBL/GenBank/DDBJ whole genome shotgun (WGS) entry which is preliminary data.</text>
</comment>
<feature type="binding site" evidence="2">
    <location>
        <position position="46"/>
    </location>
    <ligand>
        <name>Mg(2+)</name>
        <dbReference type="ChEBI" id="CHEBI:18420"/>
    </ligand>
</feature>
<feature type="binding site" evidence="2">
    <location>
        <begin position="91"/>
        <end position="93"/>
    </location>
    <ligand>
        <name>substrate</name>
    </ligand>
</feature>
<keyword evidence="2" id="KW-0460">Magnesium</keyword>
<dbReference type="EMBL" id="VTOZ01000036">
    <property type="protein sequence ID" value="TYZ26947.1"/>
    <property type="molecule type" value="Genomic_DNA"/>
</dbReference>
<feature type="active site" description="Proton acceptor" evidence="2">
    <location>
        <position position="94"/>
    </location>
</feature>
<accession>A0A5D6WGM7</accession>
<dbReference type="Gene3D" id="3.40.1180.10">
    <property type="entry name" value="Decaprenyl diphosphate synthase-like"/>
    <property type="match status" value="1"/>
</dbReference>
<dbReference type="Proteomes" id="UP000322783">
    <property type="component" value="Unassembled WGS sequence"/>
</dbReference>
<reference evidence="3 4" key="1">
    <citation type="submission" date="2019-08" db="EMBL/GenBank/DDBJ databases">
        <title>Selenomonas sp. mPRGC5 and Selenomonas sp. mPRGC8 isolated from ruminal fluid of dairy goat (Capra hircus).</title>
        <authorList>
            <person name="Poothong S."/>
            <person name="Nuengjamnong C."/>
            <person name="Tanasupawat S."/>
        </authorList>
    </citation>
    <scope>NUCLEOTIDE SEQUENCE [LARGE SCALE GENOMIC DNA]</scope>
    <source>
        <strain evidence="4">mPRGC8</strain>
    </source>
</reference>
<dbReference type="AlphaFoldDB" id="A0A5D6WGM7"/>
<dbReference type="NCBIfam" id="TIGR00055">
    <property type="entry name" value="uppS"/>
    <property type="match status" value="1"/>
</dbReference>
<protein>
    <recommendedName>
        <fullName evidence="2">Isoprenyl transferase</fullName>
        <ecNumber evidence="2">2.5.1.-</ecNumber>
    </recommendedName>
</protein>
<dbReference type="FunFam" id="3.40.1180.10:FF:000001">
    <property type="entry name" value="(2E,6E)-farnesyl-diphosphate-specific ditrans,polycis-undecaprenyl-diphosphate synthase"/>
    <property type="match status" value="1"/>
</dbReference>
<feature type="binding site" evidence="2">
    <location>
        <position position="59"/>
    </location>
    <ligand>
        <name>substrate</name>
    </ligand>
</feature>
<dbReference type="GO" id="GO:0045547">
    <property type="term" value="F:ditrans,polycis-polyprenyl diphosphate synthase [(2E,6E)-farnesyl diphosphate specific] activity"/>
    <property type="evidence" value="ECO:0007669"/>
    <property type="project" value="TreeGrafter"/>
</dbReference>
<feature type="binding site" evidence="2">
    <location>
        <position position="51"/>
    </location>
    <ligand>
        <name>substrate</name>
    </ligand>
</feature>
<evidence type="ECO:0000256" key="1">
    <source>
        <dbReference type="ARBA" id="ARBA00022679"/>
    </source>
</evidence>
<dbReference type="PROSITE" id="PS01066">
    <property type="entry name" value="UPP_SYNTHASE"/>
    <property type="match status" value="1"/>
</dbReference>
<feature type="active site" evidence="2">
    <location>
        <position position="46"/>
    </location>
</feature>
<keyword evidence="4" id="KW-1185">Reference proteome</keyword>
<dbReference type="InterPro" id="IPR001441">
    <property type="entry name" value="UPP_synth-like"/>
</dbReference>
<dbReference type="HAMAP" id="MF_01139">
    <property type="entry name" value="ISPT"/>
    <property type="match status" value="1"/>
</dbReference>
<comment type="similarity">
    <text evidence="2">Belongs to the UPP synthase family.</text>
</comment>
<feature type="binding site" evidence="2">
    <location>
        <begin position="47"/>
        <end position="50"/>
    </location>
    <ligand>
        <name>substrate</name>
    </ligand>
</feature>
<dbReference type="EC" id="2.5.1.-" evidence="2"/>
<keyword evidence="1 2" id="KW-0808">Transferase</keyword>
<feature type="binding site" evidence="2">
    <location>
        <position position="63"/>
    </location>
    <ligand>
        <name>substrate</name>
    </ligand>
</feature>
<dbReference type="NCBIfam" id="NF011405">
    <property type="entry name" value="PRK14830.1"/>
    <property type="match status" value="1"/>
</dbReference>
<name>A0A5D6WGM7_9FIRM</name>
<feature type="binding site" evidence="2">
    <location>
        <position position="214"/>
    </location>
    <ligand>
        <name>substrate</name>
    </ligand>
</feature>